<evidence type="ECO:0000256" key="1">
    <source>
        <dbReference type="ARBA" id="ARBA00004162"/>
    </source>
</evidence>
<dbReference type="InterPro" id="IPR036737">
    <property type="entry name" value="OmpA-like_sf"/>
</dbReference>
<evidence type="ECO:0000256" key="4">
    <source>
        <dbReference type="ARBA" id="ARBA00022692"/>
    </source>
</evidence>
<dbReference type="PANTHER" id="PTHR30329">
    <property type="entry name" value="STATOR ELEMENT OF FLAGELLAR MOTOR COMPLEX"/>
    <property type="match status" value="1"/>
</dbReference>
<dbReference type="CDD" id="cd07185">
    <property type="entry name" value="OmpA_C-like"/>
    <property type="match status" value="1"/>
</dbReference>
<dbReference type="EMBL" id="JAUBDI010000019">
    <property type="protein sequence ID" value="MDW0114615.1"/>
    <property type="molecule type" value="Genomic_DNA"/>
</dbReference>
<keyword evidence="5 9" id="KW-1133">Transmembrane helix</keyword>
<dbReference type="InterPro" id="IPR025713">
    <property type="entry name" value="MotB-like_N_dom"/>
</dbReference>
<protein>
    <submittedName>
        <fullName evidence="11">Flagellar motor protein MotB</fullName>
    </submittedName>
</protein>
<dbReference type="Gene3D" id="3.30.1330.60">
    <property type="entry name" value="OmpA-like domain"/>
    <property type="match status" value="1"/>
</dbReference>
<dbReference type="InterPro" id="IPR050330">
    <property type="entry name" value="Bact_OuterMem_StrucFunc"/>
</dbReference>
<organism evidence="11 12">
    <name type="scientific">Sporosarcina saromensis</name>
    <dbReference type="NCBI Taxonomy" id="359365"/>
    <lineage>
        <taxon>Bacteria</taxon>
        <taxon>Bacillati</taxon>
        <taxon>Bacillota</taxon>
        <taxon>Bacilli</taxon>
        <taxon>Bacillales</taxon>
        <taxon>Caryophanaceae</taxon>
        <taxon>Sporosarcina</taxon>
    </lineage>
</organism>
<evidence type="ECO:0000256" key="6">
    <source>
        <dbReference type="ARBA" id="ARBA00023136"/>
    </source>
</evidence>
<evidence type="ECO:0000313" key="12">
    <source>
        <dbReference type="Proteomes" id="UP001282284"/>
    </source>
</evidence>
<evidence type="ECO:0000256" key="8">
    <source>
        <dbReference type="SAM" id="MobiDB-lite"/>
    </source>
</evidence>
<dbReference type="NCBIfam" id="NF005831">
    <property type="entry name" value="PRK07734.1"/>
    <property type="match status" value="1"/>
</dbReference>
<feature type="domain" description="OmpA-like" evidence="10">
    <location>
        <begin position="123"/>
        <end position="245"/>
    </location>
</feature>
<keyword evidence="11" id="KW-0966">Cell projection</keyword>
<evidence type="ECO:0000256" key="7">
    <source>
        <dbReference type="PROSITE-ProRule" id="PRU00473"/>
    </source>
</evidence>
<keyword evidence="11" id="KW-0282">Flagellum</keyword>
<keyword evidence="4 9" id="KW-0812">Transmembrane</keyword>
<feature type="transmembrane region" description="Helical" evidence="9">
    <location>
        <begin position="20"/>
        <end position="39"/>
    </location>
</feature>
<proteinExistence type="inferred from homology"/>
<dbReference type="RefSeq" id="WP_317945781.1">
    <property type="nucleotide sequence ID" value="NZ_JAUBDI010000019.1"/>
</dbReference>
<evidence type="ECO:0000256" key="3">
    <source>
        <dbReference type="ARBA" id="ARBA00022475"/>
    </source>
</evidence>
<gene>
    <name evidence="11" type="primary">motB</name>
    <name evidence="11" type="ORF">QT711_15565</name>
</gene>
<dbReference type="SUPFAM" id="SSF103088">
    <property type="entry name" value="OmpA-like"/>
    <property type="match status" value="1"/>
</dbReference>
<keyword evidence="12" id="KW-1185">Reference proteome</keyword>
<comment type="subcellular location">
    <subcellularLocation>
        <location evidence="1">Cell membrane</location>
        <topology evidence="1">Single-pass membrane protein</topology>
    </subcellularLocation>
</comment>
<feature type="region of interest" description="Disordered" evidence="8">
    <location>
        <begin position="66"/>
        <end position="91"/>
    </location>
</feature>
<reference evidence="11 12" key="1">
    <citation type="submission" date="2023-06" db="EMBL/GenBank/DDBJ databases">
        <title>Sporosarcina sp. nov., isolated from Korean traditional fermented seafood 'Jeotgal'.</title>
        <authorList>
            <person name="Yang A.I."/>
            <person name="Shin N.-R."/>
        </authorList>
    </citation>
    <scope>NUCLEOTIDE SEQUENCE [LARGE SCALE GENOMIC DNA]</scope>
    <source>
        <strain evidence="11 12">KCTC13119</strain>
    </source>
</reference>
<evidence type="ECO:0000313" key="11">
    <source>
        <dbReference type="EMBL" id="MDW0114615.1"/>
    </source>
</evidence>
<dbReference type="Proteomes" id="UP001282284">
    <property type="component" value="Unassembled WGS sequence"/>
</dbReference>
<evidence type="ECO:0000259" key="10">
    <source>
        <dbReference type="PROSITE" id="PS51123"/>
    </source>
</evidence>
<dbReference type="Pfam" id="PF13677">
    <property type="entry name" value="MotB_plug"/>
    <property type="match status" value="1"/>
</dbReference>
<keyword evidence="6 7" id="KW-0472">Membrane</keyword>
<comment type="caution">
    <text evidence="11">The sequence shown here is derived from an EMBL/GenBank/DDBJ whole genome shotgun (WGS) entry which is preliminary data.</text>
</comment>
<dbReference type="InterPro" id="IPR006665">
    <property type="entry name" value="OmpA-like"/>
</dbReference>
<comment type="similarity">
    <text evidence="2">Belongs to the MotB family.</text>
</comment>
<keyword evidence="3" id="KW-1003">Cell membrane</keyword>
<accession>A0ABU4GCA5</accession>
<dbReference type="Pfam" id="PF00691">
    <property type="entry name" value="OmpA"/>
    <property type="match status" value="1"/>
</dbReference>
<dbReference type="PANTHER" id="PTHR30329:SF21">
    <property type="entry name" value="LIPOPROTEIN YIAD-RELATED"/>
    <property type="match status" value="1"/>
</dbReference>
<sequence length="253" mass="28220">MSRKRKKKNHDSGHVNESWLLPYADLLTLLLAMFIVLFASSSLDEAKFSQISSVFNQIFDGGTGVMDSSSPTAVPVPKDSAGEENENSSYLEDQQSLEATQQKLEEYIAVHELENQFETKLTEEGLLITIRDNILFETGKATIKPEYANTAKDIAQLLIFDKPRQIVVAGHTDNVPINSSEFPSNWELSMMRAINFLKTIVSTDQLDPHLFSVKGYGENKPIASNETAEGRSKNRRVEVLIQPLVLKDGTSVE</sequence>
<evidence type="ECO:0000256" key="2">
    <source>
        <dbReference type="ARBA" id="ARBA00008914"/>
    </source>
</evidence>
<keyword evidence="11" id="KW-0969">Cilium</keyword>
<name>A0ABU4GCA5_9BACL</name>
<evidence type="ECO:0000256" key="9">
    <source>
        <dbReference type="SAM" id="Phobius"/>
    </source>
</evidence>
<dbReference type="PROSITE" id="PS51123">
    <property type="entry name" value="OMPA_2"/>
    <property type="match status" value="1"/>
</dbReference>
<evidence type="ECO:0000256" key="5">
    <source>
        <dbReference type="ARBA" id="ARBA00022989"/>
    </source>
</evidence>